<protein>
    <submittedName>
        <fullName evidence="1">Uncharacterized protein</fullName>
    </submittedName>
</protein>
<accession>A0ACC3YBP9</accession>
<reference evidence="1 2" key="1">
    <citation type="journal article" date="2020" name="Phytopathology">
        <title>Genome Sequence Resources of Colletotrichum truncatum, C. plurivorum, C. musicola, and C. sojae: Four Species Pathogenic to Soybean (Glycine max).</title>
        <authorList>
            <person name="Rogerio F."/>
            <person name="Boufleur T.R."/>
            <person name="Ciampi-Guillardi M."/>
            <person name="Sukno S.A."/>
            <person name="Thon M.R."/>
            <person name="Massola Junior N.S."/>
            <person name="Baroncelli R."/>
        </authorList>
    </citation>
    <scope>NUCLEOTIDE SEQUENCE [LARGE SCALE GENOMIC DNA]</scope>
    <source>
        <strain evidence="1 2">CMES1059</strain>
    </source>
</reference>
<dbReference type="EMBL" id="VUJX02000020">
    <property type="protein sequence ID" value="KAL0929255.1"/>
    <property type="molecule type" value="Genomic_DNA"/>
</dbReference>
<organism evidence="1 2">
    <name type="scientific">Colletotrichum truncatum</name>
    <name type="common">Anthracnose fungus</name>
    <name type="synonym">Colletotrichum capsici</name>
    <dbReference type="NCBI Taxonomy" id="5467"/>
    <lineage>
        <taxon>Eukaryota</taxon>
        <taxon>Fungi</taxon>
        <taxon>Dikarya</taxon>
        <taxon>Ascomycota</taxon>
        <taxon>Pezizomycotina</taxon>
        <taxon>Sordariomycetes</taxon>
        <taxon>Hypocreomycetidae</taxon>
        <taxon>Glomerellales</taxon>
        <taxon>Glomerellaceae</taxon>
        <taxon>Colletotrichum</taxon>
        <taxon>Colletotrichum truncatum species complex</taxon>
    </lineage>
</organism>
<evidence type="ECO:0000313" key="2">
    <source>
        <dbReference type="Proteomes" id="UP000805649"/>
    </source>
</evidence>
<name>A0ACC3YBP9_COLTU</name>
<keyword evidence="2" id="KW-1185">Reference proteome</keyword>
<dbReference type="Proteomes" id="UP000805649">
    <property type="component" value="Unassembled WGS sequence"/>
</dbReference>
<proteinExistence type="predicted"/>
<comment type="caution">
    <text evidence="1">The sequence shown here is derived from an EMBL/GenBank/DDBJ whole genome shotgun (WGS) entry which is preliminary data.</text>
</comment>
<evidence type="ECO:0000313" key="1">
    <source>
        <dbReference type="EMBL" id="KAL0929255.1"/>
    </source>
</evidence>
<sequence>MWRRVLMTMATGQAKDLVGSSASGSAIDVLPVPPPLPETIDRVAWKAWKKQQAAIQRQIQMALDQQMEQQRKVLEQSIVELTSVCSLLNALAARPNVPRAQRQDVVVWSNPSVGVHQVHELDRELVQSQNTLQSFLQCGRADKRSIEELKQWINSLPNLQAQRQKTLQRIILALESVEKEVDALKQQLEQARDWENESTGEET</sequence>
<gene>
    <name evidence="1" type="ORF">CTRU02_215796</name>
</gene>